<evidence type="ECO:0000256" key="8">
    <source>
        <dbReference type="ARBA" id="ARBA00023242"/>
    </source>
</evidence>
<comment type="subcellular location">
    <subcellularLocation>
        <location evidence="2">Cytoplasm</location>
    </subcellularLocation>
    <subcellularLocation>
        <location evidence="1">Nucleus speckle</location>
    </subcellularLocation>
</comment>
<accession>A0AAV7XBN1</accession>
<dbReference type="PANTHER" id="PTHR32170">
    <property type="entry name" value="PROTEASOME ACTIVATOR COMPLEX SUBUNIT 4"/>
    <property type="match status" value="1"/>
</dbReference>
<evidence type="ECO:0000256" key="5">
    <source>
        <dbReference type="ARBA" id="ARBA00022737"/>
    </source>
</evidence>
<dbReference type="Pfam" id="PF16507">
    <property type="entry name" value="HEAT_PSME4_mid"/>
    <property type="match status" value="1"/>
</dbReference>
<dbReference type="InterPro" id="IPR021843">
    <property type="entry name" value="PSME4_C"/>
</dbReference>
<keyword evidence="6" id="KW-0227">DNA damage</keyword>
<evidence type="ECO:0000259" key="11">
    <source>
        <dbReference type="Pfam" id="PF23096"/>
    </source>
</evidence>
<feature type="domain" description="Proteasome activator Blm10 middle HEAT repeats region" evidence="10">
    <location>
        <begin position="157"/>
        <end position="629"/>
    </location>
</feature>
<evidence type="ECO:0000313" key="13">
    <source>
        <dbReference type="Proteomes" id="UP001075354"/>
    </source>
</evidence>
<protein>
    <recommendedName>
        <fullName evidence="14">Proteasome activator complex subunit 4-like</fullName>
    </recommendedName>
</protein>
<proteinExistence type="inferred from homology"/>
<dbReference type="GO" id="GO:0070628">
    <property type="term" value="F:proteasome binding"/>
    <property type="evidence" value="ECO:0007669"/>
    <property type="project" value="InterPro"/>
</dbReference>
<evidence type="ECO:0000256" key="3">
    <source>
        <dbReference type="ARBA" id="ARBA00005739"/>
    </source>
</evidence>
<keyword evidence="8" id="KW-0539">Nucleus</keyword>
<sequence>MLNFVYSRLFTVDSTAEILATILPLISPLDERSLSMHLRELCMFLPTMPHHSENGQGYHLWMNDVLALWDSCENSSTVNHNVMSLMARLAEQNTGRIDWEPYMDIMFTRILRSLKLPVLYKSSGPGRARIHDSLDIQNSSKWIVATLGGGSSTQKHLTDLLKAVESYFNSANTASWLTASKLRNVVFSLPDVFVKRLFYERKKDLKWLAPIPQEKCLTEDDITAFVNCLCPIINQLLIGHIASSTIPFQRVLFCLAWLRPSIIIPPIIDRLSTAVSSETEPMRVSAALASLSAVVRPMVGGTRLGYPEGPLQVANLLTTIIPMIDFNDPSRASHATMLLKRLLKFVPLIDCSKEIGMHSDMTPEEKELCLSTAEFKDCLMLMMDRVLSLVHFSSSSKLVTMDIHLQRMIVSVLYLLLVQTPPEFFKVALNKLHNFISENIEPGPMLGHLVEAFALVDAEETWKILLPLLTESILNISADESVLKEETVNSELMHHLGLLKDLLSMGPLHKLVPYIPVLTKVLDATLHMTNLESHLVAVEIWERIVSLSSKMIISNFRSSEFPYDSPPGTYLHVRGWGQSVQVKDVKAEWVIPDERAIACVQELINKYLPAELQTLESYVSGSEKITKEALAQSLRVIKAVLECQLLLPFWDEPALPFDVSFVPDSTGFNVETGLKGELKMPDGSNMRLSLIAIMERLQEKLLQNSQDDTHSFTVLVEIWKRLLLFKVKGKREYEAMTHMERDPTSLPNLSRLTLLCGAQEHATKRCAFSYSPLTATHAKGLQCVLKLATSHYSKIRIRAQNVIDELDEYHGAPVQVLLNPSLLSNLKEDSVENHELFKGSLYVMSRLGCFYYWRMSSDLWINLIHSKPTEKLSVIRKVEEITRTMLSVQTEIIKKEVPASVIEAVLELCNGLPTSSKPLLDRSYVESLCQGQLAANECCLEMWNKLQIQLAEAFGSGNLHWRHSYFAVACLRRLIYTMKEKATPQAVQCLLQCFVHDNIHIRKAASLGIAVILQQQRPKTKYDTVQRETVFPPNGPKGIGDNHANELWLQYDVNRCPSTDADYEKLKFIHNENLGYIKWPEQIEIASATKDQTLFYDPSRVLSDDEMEVDKFFLDEKNIASIVSFMALEKSSFEESYVLFSKLFRNSGDKYLSLLKPHINNLLEEKLETQQLFLFALLGGIINGTKRWPHAKLVSLWDWLAPVVVAAHANLCVVESRVLSLIPSMRKRDPYTQHWLVEIFMDDPLSEDASVLGCRRLDIISSLLLLKNWRVVSLAHRAFEYVKPHLSHHLKNVRHSVGKLLGRIFYSDFQLAGANKTIGPQVAEFMLSVVPRLEVLKSLNITINAGNAGKASVGIDDVTEQMGRVEVGSSEQDDALRLFETLSICMQQMFTDSPSAVYPCFYELLEISVILENVVKDKELKQICEKNVYLLASAFTKPSYVPVVLNAVKKVDNHPSWAMRVSCLGFLQVLLFQNMPIFSSRAEWTKQVIDLVVHRLDDAWVEVQHKAGEVLSGMLHCHFIPNPLELMEMFKTKASVRLSRKSPDPTKLRTRHAAIIGLCAFVRAFPYDVPEFVPEVIGLLGNHLNDPHPISKTIRDTLSSFQRTHISQWHEHRRCFTEEQLNALSDMVLPPSHYV</sequence>
<evidence type="ECO:0000256" key="7">
    <source>
        <dbReference type="ARBA" id="ARBA00023204"/>
    </source>
</evidence>
<dbReference type="Proteomes" id="UP001075354">
    <property type="component" value="Chromosome 10"/>
</dbReference>
<dbReference type="InterPro" id="IPR055455">
    <property type="entry name" value="HEAT_PSME4"/>
</dbReference>
<keyword evidence="13" id="KW-1185">Reference proteome</keyword>
<dbReference type="GO" id="GO:0006281">
    <property type="term" value="P:DNA repair"/>
    <property type="evidence" value="ECO:0007669"/>
    <property type="project" value="UniProtKB-KW"/>
</dbReference>
<dbReference type="GO" id="GO:0005829">
    <property type="term" value="C:cytosol"/>
    <property type="evidence" value="ECO:0007669"/>
    <property type="project" value="TreeGrafter"/>
</dbReference>
<evidence type="ECO:0000256" key="1">
    <source>
        <dbReference type="ARBA" id="ARBA00004324"/>
    </source>
</evidence>
<evidence type="ECO:0000259" key="10">
    <source>
        <dbReference type="Pfam" id="PF16507"/>
    </source>
</evidence>
<dbReference type="Pfam" id="PF11919">
    <property type="entry name" value="PSME4_C"/>
    <property type="match status" value="1"/>
</dbReference>
<evidence type="ECO:0000256" key="2">
    <source>
        <dbReference type="ARBA" id="ARBA00004496"/>
    </source>
</evidence>
<evidence type="ECO:0008006" key="14">
    <source>
        <dbReference type="Google" id="ProtNLM"/>
    </source>
</evidence>
<comment type="similarity">
    <text evidence="3">Belongs to the BLM10 family.</text>
</comment>
<reference evidence="12" key="1">
    <citation type="submission" date="2022-12" db="EMBL/GenBank/DDBJ databases">
        <title>Chromosome-level genome assembly of the bean flower thrips Megalurothrips usitatus.</title>
        <authorList>
            <person name="Ma L."/>
            <person name="Liu Q."/>
            <person name="Li H."/>
            <person name="Cai W."/>
        </authorList>
    </citation>
    <scope>NUCLEOTIDE SEQUENCE</scope>
    <source>
        <strain evidence="12">Cailab_2022a</strain>
    </source>
</reference>
<evidence type="ECO:0000256" key="6">
    <source>
        <dbReference type="ARBA" id="ARBA00022763"/>
    </source>
</evidence>
<dbReference type="SUPFAM" id="SSF48371">
    <property type="entry name" value="ARM repeat"/>
    <property type="match status" value="1"/>
</dbReference>
<dbReference type="Gene3D" id="1.25.10.10">
    <property type="entry name" value="Leucine-rich Repeat Variant"/>
    <property type="match status" value="1"/>
</dbReference>
<dbReference type="InterPro" id="IPR032430">
    <property type="entry name" value="Blm10_mid"/>
</dbReference>
<evidence type="ECO:0000259" key="9">
    <source>
        <dbReference type="Pfam" id="PF11919"/>
    </source>
</evidence>
<dbReference type="Pfam" id="PF23096">
    <property type="entry name" value="HEAT_PSME4"/>
    <property type="match status" value="1"/>
</dbReference>
<dbReference type="InterPro" id="IPR016024">
    <property type="entry name" value="ARM-type_fold"/>
</dbReference>
<dbReference type="EMBL" id="JAPTSV010000010">
    <property type="protein sequence ID" value="KAJ1523444.1"/>
    <property type="molecule type" value="Genomic_DNA"/>
</dbReference>
<dbReference type="GO" id="GO:0016504">
    <property type="term" value="F:peptidase activator activity"/>
    <property type="evidence" value="ECO:0007669"/>
    <property type="project" value="InterPro"/>
</dbReference>
<dbReference type="InterPro" id="IPR035309">
    <property type="entry name" value="PSME4"/>
</dbReference>
<dbReference type="GO" id="GO:0016607">
    <property type="term" value="C:nuclear speck"/>
    <property type="evidence" value="ECO:0007669"/>
    <property type="project" value="UniProtKB-SubCell"/>
</dbReference>
<dbReference type="GO" id="GO:0010499">
    <property type="term" value="P:proteasomal ubiquitin-independent protein catabolic process"/>
    <property type="evidence" value="ECO:0007669"/>
    <property type="project" value="TreeGrafter"/>
</dbReference>
<feature type="domain" description="Proteasome activator complex subunit 4-like HEAT repeat-like" evidence="11">
    <location>
        <begin position="985"/>
        <end position="1261"/>
    </location>
</feature>
<dbReference type="PANTHER" id="PTHR32170:SF3">
    <property type="entry name" value="PROTEASOME ACTIVATOR COMPLEX SUBUNIT 4"/>
    <property type="match status" value="1"/>
</dbReference>
<evidence type="ECO:0000313" key="12">
    <source>
        <dbReference type="EMBL" id="KAJ1523444.1"/>
    </source>
</evidence>
<organism evidence="12 13">
    <name type="scientific">Megalurothrips usitatus</name>
    <name type="common">bean blossom thrips</name>
    <dbReference type="NCBI Taxonomy" id="439358"/>
    <lineage>
        <taxon>Eukaryota</taxon>
        <taxon>Metazoa</taxon>
        <taxon>Ecdysozoa</taxon>
        <taxon>Arthropoda</taxon>
        <taxon>Hexapoda</taxon>
        <taxon>Insecta</taxon>
        <taxon>Pterygota</taxon>
        <taxon>Neoptera</taxon>
        <taxon>Paraneoptera</taxon>
        <taxon>Thysanoptera</taxon>
        <taxon>Terebrantia</taxon>
        <taxon>Thripoidea</taxon>
        <taxon>Thripidae</taxon>
        <taxon>Megalurothrips</taxon>
    </lineage>
</organism>
<evidence type="ECO:0000256" key="4">
    <source>
        <dbReference type="ARBA" id="ARBA00022490"/>
    </source>
</evidence>
<feature type="domain" description="Proteasome activator complex subunit 4 C-terminal" evidence="9">
    <location>
        <begin position="1549"/>
        <end position="1635"/>
    </location>
</feature>
<keyword evidence="7" id="KW-0234">DNA repair</keyword>
<comment type="caution">
    <text evidence="12">The sequence shown here is derived from an EMBL/GenBank/DDBJ whole genome shotgun (WGS) entry which is preliminary data.</text>
</comment>
<dbReference type="InterPro" id="IPR011989">
    <property type="entry name" value="ARM-like"/>
</dbReference>
<name>A0AAV7XBN1_9NEOP</name>
<keyword evidence="4" id="KW-0963">Cytoplasm</keyword>
<gene>
    <name evidence="12" type="ORF">ONE63_001302</name>
</gene>
<keyword evidence="5" id="KW-0677">Repeat</keyword>